<evidence type="ECO:0000256" key="4">
    <source>
        <dbReference type="ARBA" id="ARBA00022452"/>
    </source>
</evidence>
<feature type="chain" id="PRO_5020262824" evidence="10">
    <location>
        <begin position="44"/>
        <end position="849"/>
    </location>
</feature>
<evidence type="ECO:0000259" key="11">
    <source>
        <dbReference type="Pfam" id="PF13953"/>
    </source>
</evidence>
<keyword evidence="6 10" id="KW-0732">Signal</keyword>
<dbReference type="InterPro" id="IPR018030">
    <property type="entry name" value="Fimbrial_membr_usher_CS"/>
</dbReference>
<dbReference type="PROSITE" id="PS01151">
    <property type="entry name" value="FIMBRIAL_USHER"/>
    <property type="match status" value="1"/>
</dbReference>
<evidence type="ECO:0000313" key="14">
    <source>
        <dbReference type="Proteomes" id="UP000293380"/>
    </source>
</evidence>
<dbReference type="EMBL" id="SITD01000060">
    <property type="protein sequence ID" value="TBM25201.1"/>
    <property type="molecule type" value="Genomic_DNA"/>
</dbReference>
<feature type="domain" description="PapC N-terminal" evidence="12">
    <location>
        <begin position="45"/>
        <end position="189"/>
    </location>
</feature>
<keyword evidence="8 9" id="KW-0998">Cell outer membrane</keyword>
<dbReference type="InterPro" id="IPR042186">
    <property type="entry name" value="FimD_plug_dom"/>
</dbReference>
<dbReference type="InterPro" id="IPR025885">
    <property type="entry name" value="PapC_N"/>
</dbReference>
<evidence type="ECO:0000256" key="7">
    <source>
        <dbReference type="ARBA" id="ARBA00023136"/>
    </source>
</evidence>
<keyword evidence="7 9" id="KW-0472">Membrane</keyword>
<dbReference type="InterPro" id="IPR025949">
    <property type="entry name" value="PapC-like_C"/>
</dbReference>
<feature type="signal peptide" evidence="10">
    <location>
        <begin position="1"/>
        <end position="43"/>
    </location>
</feature>
<dbReference type="InterPro" id="IPR037224">
    <property type="entry name" value="PapC_N_sf"/>
</dbReference>
<dbReference type="Pfam" id="PF00577">
    <property type="entry name" value="Usher"/>
    <property type="match status" value="1"/>
</dbReference>
<organism evidence="13 14">
    <name type="scientific">Hafnia paralvei</name>
    <dbReference type="NCBI Taxonomy" id="546367"/>
    <lineage>
        <taxon>Bacteria</taxon>
        <taxon>Pseudomonadati</taxon>
        <taxon>Pseudomonadota</taxon>
        <taxon>Gammaproteobacteria</taxon>
        <taxon>Enterobacterales</taxon>
        <taxon>Hafniaceae</taxon>
        <taxon>Hafnia</taxon>
    </lineage>
</organism>
<dbReference type="SUPFAM" id="SSF141729">
    <property type="entry name" value="FimD N-terminal domain-like"/>
    <property type="match status" value="1"/>
</dbReference>
<name>A0A4Q9EMA9_9GAMM</name>
<keyword evidence="4" id="KW-1134">Transmembrane beta strand</keyword>
<keyword evidence="5 9" id="KW-0812">Transmembrane</keyword>
<gene>
    <name evidence="13" type="ORF">EYY89_13105</name>
</gene>
<dbReference type="GO" id="GO:0015473">
    <property type="term" value="F:fimbrial usher porin activity"/>
    <property type="evidence" value="ECO:0007669"/>
    <property type="project" value="InterPro"/>
</dbReference>
<dbReference type="Proteomes" id="UP000293380">
    <property type="component" value="Unassembled WGS sequence"/>
</dbReference>
<comment type="caution">
    <text evidence="13">The sequence shown here is derived from an EMBL/GenBank/DDBJ whole genome shotgun (WGS) entry which is preliminary data.</text>
</comment>
<dbReference type="Gene3D" id="2.60.40.2070">
    <property type="match status" value="1"/>
</dbReference>
<evidence type="ECO:0000313" key="13">
    <source>
        <dbReference type="EMBL" id="TBM25201.1"/>
    </source>
</evidence>
<protein>
    <submittedName>
        <fullName evidence="13">Fimbrial biogenesis outer membrane usher protein</fullName>
    </submittedName>
</protein>
<dbReference type="Gene3D" id="3.10.20.410">
    <property type="match status" value="1"/>
</dbReference>
<evidence type="ECO:0000256" key="3">
    <source>
        <dbReference type="ARBA" id="ARBA00022448"/>
    </source>
</evidence>
<dbReference type="Gene3D" id="2.60.40.3110">
    <property type="match status" value="1"/>
</dbReference>
<dbReference type="Pfam" id="PF13954">
    <property type="entry name" value="PapC_N"/>
    <property type="match status" value="1"/>
</dbReference>
<evidence type="ECO:0000256" key="6">
    <source>
        <dbReference type="ARBA" id="ARBA00022729"/>
    </source>
</evidence>
<reference evidence="13 14" key="1">
    <citation type="submission" date="2019-02" db="EMBL/GenBank/DDBJ databases">
        <title>Comparative genomic analysis of the Hafnia genus genomes.</title>
        <authorList>
            <person name="Zhiqiu Y."/>
            <person name="Chao Y."/>
            <person name="Yuhui D."/>
            <person name="Di H."/>
            <person name="Bin L."/>
        </authorList>
    </citation>
    <scope>NUCLEOTIDE SEQUENCE [LARGE SCALE GENOMIC DNA]</scope>
    <source>
        <strain evidence="13 14">PCM_1194</strain>
    </source>
</reference>
<evidence type="ECO:0000259" key="12">
    <source>
        <dbReference type="Pfam" id="PF13954"/>
    </source>
</evidence>
<comment type="subcellular location">
    <subcellularLocation>
        <location evidence="1 9">Cell outer membrane</location>
        <topology evidence="1 9">Multi-pass membrane protein</topology>
    </subcellularLocation>
</comment>
<proteinExistence type="inferred from homology"/>
<sequence length="849" mass="94038">MLFIKNVFMCKNKKIGYSKLSLLIKKALCSVVFSALVPSTLLATEFNTNFMDVEDRDNIDLSQFEKKGQIPAGQYIVQVSINKNLLPKTWTLEWLAADNESGTQLCLTAEHLQQFGFDEKFIQQLHEWNQQKCLDITSKPELSVKLDKANMLVNLTAPQSWMKYQAKNWTPPEYWDEGISGALLDYNVYANQYEPKNGDSTQNISSYGTLGFNFGAWRFRSDYQYSEDFVNGKSNGSEATLPRTYLFRPIPSISSKFTMGQYDLNSDIFDTFHFTGASLESDEHMLPPDLQGYAPQITGIAQTNAKVTVEQNGRVLYQTTVSPGPFTISDLGNTLQGQMDVTVEEEDGRKSTFQVGSVSVPFLTRKGQVRYKTSVGKPTTTSHNDVNNPLFLTSEFSWGWLSNTSLYGGAILTADDYQSISSGIGFNLNELGSISFDITRSEAKLGYSENTQEKKSGYSYRVNYAKRFESTGSQITFAGYRFSDKEYVTMTEYLNSRDGDENTDDEKESYVLSFNQTIESLGVNAYLNISRDTYWNSSSDTSYSLSLSRNFDLGNIKGISASLSLTRTRWDGENENQYYLSFSIPLGQSSSMSYNVQRYGDKTAQSVSYYDSSDKDNTWNISASADNDQIRDGEPALRGGYQHYSPYGRLNLAASVQPNIYHSLNVGWSGSATATRHGAAMHDYTSGNNARMMVDTDGIAGVALNRSRAVTNSYGIGVIPSISNYQTATLQVNSNDLPEGVDVSNSVIRTTLTEGAIGYTALSATKGYQIVGVIRLADGRFPPLGVTVVDAKTNKEVGLVAEDGFVYLSGIQEGSLLRVTWASNTCEISPPNQSNISEAAIILPCKTVH</sequence>
<dbReference type="PANTHER" id="PTHR30451:SF4">
    <property type="entry name" value="OUTER MEMBRANE USHER PROTEIN YQIG-RELATED"/>
    <property type="match status" value="1"/>
</dbReference>
<dbReference type="GO" id="GO:0009279">
    <property type="term" value="C:cell outer membrane"/>
    <property type="evidence" value="ECO:0007669"/>
    <property type="project" value="UniProtKB-SubCell"/>
</dbReference>
<accession>A0A4Q9EMA9</accession>
<evidence type="ECO:0000256" key="8">
    <source>
        <dbReference type="ARBA" id="ARBA00023237"/>
    </source>
</evidence>
<dbReference type="Gene3D" id="2.60.40.2610">
    <property type="entry name" value="Outer membrane usher protein FimD, plug domain"/>
    <property type="match status" value="1"/>
</dbReference>
<evidence type="ECO:0000256" key="10">
    <source>
        <dbReference type="SAM" id="SignalP"/>
    </source>
</evidence>
<dbReference type="Pfam" id="PF13953">
    <property type="entry name" value="PapC_C"/>
    <property type="match status" value="1"/>
</dbReference>
<dbReference type="InterPro" id="IPR000015">
    <property type="entry name" value="Fimb_usher"/>
</dbReference>
<evidence type="ECO:0000256" key="5">
    <source>
        <dbReference type="ARBA" id="ARBA00022692"/>
    </source>
</evidence>
<comment type="similarity">
    <text evidence="2 9">Belongs to the fimbrial export usher family.</text>
</comment>
<keyword evidence="9" id="KW-1029">Fimbrium biogenesis</keyword>
<evidence type="ECO:0000256" key="9">
    <source>
        <dbReference type="RuleBase" id="RU003884"/>
    </source>
</evidence>
<evidence type="ECO:0000256" key="2">
    <source>
        <dbReference type="ARBA" id="ARBA00008064"/>
    </source>
</evidence>
<feature type="domain" description="PapC-like C-terminal" evidence="11">
    <location>
        <begin position="774"/>
        <end position="828"/>
    </location>
</feature>
<evidence type="ECO:0000256" key="1">
    <source>
        <dbReference type="ARBA" id="ARBA00004571"/>
    </source>
</evidence>
<dbReference type="PANTHER" id="PTHR30451">
    <property type="entry name" value="OUTER MEMBRANE USHER PROTEIN"/>
    <property type="match status" value="1"/>
</dbReference>
<dbReference type="GO" id="GO:0009297">
    <property type="term" value="P:pilus assembly"/>
    <property type="evidence" value="ECO:0007669"/>
    <property type="project" value="InterPro"/>
</dbReference>
<keyword evidence="3 9" id="KW-0813">Transport</keyword>
<dbReference type="InterPro" id="IPR043142">
    <property type="entry name" value="PapC-like_C_sf"/>
</dbReference>
<dbReference type="AlphaFoldDB" id="A0A4Q9EMA9"/>